<reference evidence="2" key="1">
    <citation type="submission" date="2022-11" db="EMBL/GenBank/DDBJ databases">
        <authorList>
            <person name="Petersen C."/>
        </authorList>
    </citation>
    <scope>NUCLEOTIDE SEQUENCE</scope>
    <source>
        <strain evidence="2">IBT 19713</strain>
    </source>
</reference>
<evidence type="ECO:0000313" key="3">
    <source>
        <dbReference type="Proteomes" id="UP001150941"/>
    </source>
</evidence>
<accession>A0A9W9TJF7</accession>
<protein>
    <recommendedName>
        <fullName evidence="4">MARVEL domain-containing protein</fullName>
    </recommendedName>
</protein>
<dbReference type="Proteomes" id="UP001150941">
    <property type="component" value="Unassembled WGS sequence"/>
</dbReference>
<evidence type="ECO:0000256" key="1">
    <source>
        <dbReference type="SAM" id="Phobius"/>
    </source>
</evidence>
<reference evidence="2" key="2">
    <citation type="journal article" date="2023" name="IMA Fungus">
        <title>Comparative genomic study of the Penicillium genus elucidates a diverse pangenome and 15 lateral gene transfer events.</title>
        <authorList>
            <person name="Petersen C."/>
            <person name="Sorensen T."/>
            <person name="Nielsen M.R."/>
            <person name="Sondergaard T.E."/>
            <person name="Sorensen J.L."/>
            <person name="Fitzpatrick D.A."/>
            <person name="Frisvad J.C."/>
            <person name="Nielsen K.L."/>
        </authorList>
    </citation>
    <scope>NUCLEOTIDE SEQUENCE</scope>
    <source>
        <strain evidence="2">IBT 19713</strain>
    </source>
</reference>
<dbReference type="AlphaFoldDB" id="A0A9W9TJF7"/>
<comment type="caution">
    <text evidence="2">The sequence shown here is derived from an EMBL/GenBank/DDBJ whole genome shotgun (WGS) entry which is preliminary data.</text>
</comment>
<gene>
    <name evidence="2" type="ORF">N7468_006198</name>
</gene>
<sequence>MARYGALGATFQLARLFQFCSLIAIIGMVAKFIAVMVNANASPPSILIGTITVTCIAVIYCIISAILFFDDILPFLPSAALDFLVLIGMIVVAVVIGKPLSYLSCNNMSNLGDKDATAYVFSSHLDSYLSSLSGKIDFSAWIGASKAICLENKAVWGLSIALCILFFFSTICNLCLWRQKKALAASDDK</sequence>
<organism evidence="2 3">
    <name type="scientific">Penicillium chermesinum</name>
    <dbReference type="NCBI Taxonomy" id="63820"/>
    <lineage>
        <taxon>Eukaryota</taxon>
        <taxon>Fungi</taxon>
        <taxon>Dikarya</taxon>
        <taxon>Ascomycota</taxon>
        <taxon>Pezizomycotina</taxon>
        <taxon>Eurotiomycetes</taxon>
        <taxon>Eurotiomycetidae</taxon>
        <taxon>Eurotiales</taxon>
        <taxon>Aspergillaceae</taxon>
        <taxon>Penicillium</taxon>
    </lineage>
</organism>
<keyword evidence="3" id="KW-1185">Reference proteome</keyword>
<dbReference type="OrthoDB" id="5366688at2759"/>
<evidence type="ECO:0000313" key="2">
    <source>
        <dbReference type="EMBL" id="KAJ5224973.1"/>
    </source>
</evidence>
<keyword evidence="1" id="KW-1133">Transmembrane helix</keyword>
<feature type="transmembrane region" description="Helical" evidence="1">
    <location>
        <begin position="154"/>
        <end position="176"/>
    </location>
</feature>
<evidence type="ECO:0008006" key="4">
    <source>
        <dbReference type="Google" id="ProtNLM"/>
    </source>
</evidence>
<keyword evidence="1" id="KW-0812">Transmembrane</keyword>
<dbReference type="RefSeq" id="XP_058328384.1">
    <property type="nucleotide sequence ID" value="XM_058475494.1"/>
</dbReference>
<keyword evidence="1" id="KW-0472">Membrane</keyword>
<feature type="transmembrane region" description="Helical" evidence="1">
    <location>
        <begin position="81"/>
        <end position="100"/>
    </location>
</feature>
<feature type="transmembrane region" description="Helical" evidence="1">
    <location>
        <begin position="12"/>
        <end position="34"/>
    </location>
</feature>
<feature type="transmembrane region" description="Helical" evidence="1">
    <location>
        <begin position="46"/>
        <end position="69"/>
    </location>
</feature>
<dbReference type="GeneID" id="83202797"/>
<proteinExistence type="predicted"/>
<dbReference type="EMBL" id="JAPQKS010000005">
    <property type="protein sequence ID" value="KAJ5224973.1"/>
    <property type="molecule type" value="Genomic_DNA"/>
</dbReference>
<name>A0A9W9TJF7_9EURO</name>